<dbReference type="SMART" id="SM00174">
    <property type="entry name" value="RHO"/>
    <property type="match status" value="1"/>
</dbReference>
<proteinExistence type="predicted"/>
<keyword evidence="5" id="KW-1185">Reference proteome</keyword>
<feature type="region of interest" description="Disordered" evidence="3">
    <location>
        <begin position="305"/>
        <end position="363"/>
    </location>
</feature>
<organism evidence="4 5">
    <name type="scientific">Lachancea mirantina</name>
    <dbReference type="NCBI Taxonomy" id="1230905"/>
    <lineage>
        <taxon>Eukaryota</taxon>
        <taxon>Fungi</taxon>
        <taxon>Dikarya</taxon>
        <taxon>Ascomycota</taxon>
        <taxon>Saccharomycotina</taxon>
        <taxon>Saccharomycetes</taxon>
        <taxon>Saccharomycetales</taxon>
        <taxon>Saccharomycetaceae</taxon>
        <taxon>Lachancea</taxon>
    </lineage>
</organism>
<dbReference type="EMBL" id="LT598463">
    <property type="protein sequence ID" value="SCU86679.1"/>
    <property type="molecule type" value="Genomic_DNA"/>
</dbReference>
<feature type="region of interest" description="Disordered" evidence="3">
    <location>
        <begin position="244"/>
        <end position="271"/>
    </location>
</feature>
<dbReference type="SUPFAM" id="SSF52540">
    <property type="entry name" value="P-loop containing nucleoside triphosphate hydrolases"/>
    <property type="match status" value="1"/>
</dbReference>
<dbReference type="AlphaFoldDB" id="A0A1G4JA88"/>
<dbReference type="InterPro" id="IPR001806">
    <property type="entry name" value="Small_GTPase"/>
</dbReference>
<accession>A0A1G4JA88</accession>
<evidence type="ECO:0000256" key="2">
    <source>
        <dbReference type="ARBA" id="ARBA00023134"/>
    </source>
</evidence>
<dbReference type="PROSITE" id="PS51419">
    <property type="entry name" value="RAB"/>
    <property type="match status" value="1"/>
</dbReference>
<dbReference type="GO" id="GO:0016020">
    <property type="term" value="C:membrane"/>
    <property type="evidence" value="ECO:0007669"/>
    <property type="project" value="InterPro"/>
</dbReference>
<evidence type="ECO:0000256" key="3">
    <source>
        <dbReference type="SAM" id="MobiDB-lite"/>
    </source>
</evidence>
<dbReference type="InterPro" id="IPR020849">
    <property type="entry name" value="Small_GTPase_Ras-type"/>
</dbReference>
<dbReference type="PRINTS" id="PR00449">
    <property type="entry name" value="RASTRNSFRMNG"/>
</dbReference>
<dbReference type="Proteomes" id="UP000191024">
    <property type="component" value="Chromosome D"/>
</dbReference>
<evidence type="ECO:0000313" key="5">
    <source>
        <dbReference type="Proteomes" id="UP000191024"/>
    </source>
</evidence>
<evidence type="ECO:0000313" key="4">
    <source>
        <dbReference type="EMBL" id="SCU86679.1"/>
    </source>
</evidence>
<dbReference type="PROSITE" id="PS51421">
    <property type="entry name" value="RAS"/>
    <property type="match status" value="1"/>
</dbReference>
<dbReference type="GO" id="GO:0003924">
    <property type="term" value="F:GTPase activity"/>
    <property type="evidence" value="ECO:0007669"/>
    <property type="project" value="InterPro"/>
</dbReference>
<dbReference type="STRING" id="1230905.A0A1G4JA88"/>
<keyword evidence="1" id="KW-0547">Nucleotide-binding</keyword>
<evidence type="ECO:0000256" key="1">
    <source>
        <dbReference type="ARBA" id="ARBA00022741"/>
    </source>
</evidence>
<dbReference type="Gene3D" id="3.40.50.300">
    <property type="entry name" value="P-loop containing nucleotide triphosphate hydrolases"/>
    <property type="match status" value="1"/>
</dbReference>
<dbReference type="SMART" id="SM00173">
    <property type="entry name" value="RAS"/>
    <property type="match status" value="1"/>
</dbReference>
<dbReference type="Pfam" id="PF00071">
    <property type="entry name" value="Ras"/>
    <property type="match status" value="1"/>
</dbReference>
<dbReference type="InterPro" id="IPR027417">
    <property type="entry name" value="P-loop_NTPase"/>
</dbReference>
<name>A0A1G4JA88_9SACH</name>
<dbReference type="SMART" id="SM00175">
    <property type="entry name" value="RAB"/>
    <property type="match status" value="1"/>
</dbReference>
<dbReference type="PANTHER" id="PTHR24070">
    <property type="entry name" value="RAS, DI-RAS, AND RHEB FAMILY MEMBERS OF SMALL GTPASE SUPERFAMILY"/>
    <property type="match status" value="1"/>
</dbReference>
<dbReference type="OrthoDB" id="25896at2759"/>
<dbReference type="GO" id="GO:0007165">
    <property type="term" value="P:signal transduction"/>
    <property type="evidence" value="ECO:0007669"/>
    <property type="project" value="InterPro"/>
</dbReference>
<dbReference type="GO" id="GO:0005525">
    <property type="term" value="F:GTP binding"/>
    <property type="evidence" value="ECO:0007669"/>
    <property type="project" value="UniProtKB-KW"/>
</dbReference>
<gene>
    <name evidence="4" type="ORF">LAMI_0D03158G</name>
</gene>
<feature type="compositionally biased region" description="Low complexity" evidence="3">
    <location>
        <begin position="244"/>
        <end position="261"/>
    </location>
</feature>
<reference evidence="4 5" key="1">
    <citation type="submission" date="2016-03" db="EMBL/GenBank/DDBJ databases">
        <authorList>
            <person name="Devillers H."/>
        </authorList>
    </citation>
    <scope>NUCLEOTIDE SEQUENCE [LARGE SCALE GENOMIC DNA]</scope>
    <source>
        <strain evidence="4">CBS 11717</strain>
    </source>
</reference>
<protein>
    <submittedName>
        <fullName evidence="4">LAMI_0D03158g1_1</fullName>
    </submittedName>
</protein>
<feature type="compositionally biased region" description="Basic residues" evidence="3">
    <location>
        <begin position="340"/>
        <end position="350"/>
    </location>
</feature>
<sequence>MSALLFDTSECRNQRENQGDACCENRPCANITVMGDKGSGKSSLILRWVCKYFDPSVDHVDELHERSVCYSALVGSDSPRQYDALQLELKCNMGGPEERKSHATMKVQVLDGPNLEVIDYSELSNLQTMQTDGFVVCFESTNPESLESVPAYVSHIWQLRGEGVPIVLCATKTDLVSQRSVTESAVAMVCDELGLDYEHSYFETSALENHGIKQAFYRLLVQIDEQKRAALEAKQAVAPSAASAASVEEAAESPADTSATEPPAPCPTPAAAENVLLDSPSLTATEQNSAFISYHDSCSEENTTEQKCTAKTSELGPRGVAPDGHTPPDSPEQSVTNNSARRHLTRKKNKTARERPRSQRAKNNTCCVIC</sequence>
<keyword evidence="2" id="KW-0342">GTP-binding</keyword>